<accession>A0AAD5DHY2</accession>
<keyword evidence="2" id="KW-0812">Transmembrane</keyword>
<feature type="transmembrane region" description="Helical" evidence="2">
    <location>
        <begin position="106"/>
        <end position="127"/>
    </location>
</feature>
<keyword evidence="2" id="KW-0472">Membrane</keyword>
<dbReference type="PANTHER" id="PTHR36485">
    <property type="entry name" value="OS01G0939000 PROTEIN"/>
    <property type="match status" value="1"/>
</dbReference>
<evidence type="ECO:0000256" key="2">
    <source>
        <dbReference type="SAM" id="Phobius"/>
    </source>
</evidence>
<feature type="region of interest" description="Disordered" evidence="1">
    <location>
        <begin position="1"/>
        <end position="21"/>
    </location>
</feature>
<dbReference type="Pfam" id="PF15159">
    <property type="entry name" value="PIG-Y"/>
    <property type="match status" value="1"/>
</dbReference>
<sequence>MQQRRSISNGGGLSHDSAASPTKAPFEILERNWRRVASTHTLQDLLDADKPRQEPRQPNFKLLALGVLLILGGVATLALGVFAFVVAPLLPPLSHPWLAAVQEDRYYRLLVPLTVPVTIAAITLNWFSMKLFKHNS</sequence>
<gene>
    <name evidence="3" type="ORF">COHA_009537</name>
</gene>
<evidence type="ECO:0000313" key="3">
    <source>
        <dbReference type="EMBL" id="KAI7836653.1"/>
    </source>
</evidence>
<protein>
    <recommendedName>
        <fullName evidence="5">Transmembrane protein</fullName>
    </recommendedName>
</protein>
<feature type="transmembrane region" description="Helical" evidence="2">
    <location>
        <begin position="62"/>
        <end position="86"/>
    </location>
</feature>
<evidence type="ECO:0008006" key="5">
    <source>
        <dbReference type="Google" id="ProtNLM"/>
    </source>
</evidence>
<evidence type="ECO:0000256" key="1">
    <source>
        <dbReference type="SAM" id="MobiDB-lite"/>
    </source>
</evidence>
<dbReference type="AlphaFoldDB" id="A0AAD5DHY2"/>
<organism evidence="3 4">
    <name type="scientific">Chlorella ohadii</name>
    <dbReference type="NCBI Taxonomy" id="2649997"/>
    <lineage>
        <taxon>Eukaryota</taxon>
        <taxon>Viridiplantae</taxon>
        <taxon>Chlorophyta</taxon>
        <taxon>core chlorophytes</taxon>
        <taxon>Trebouxiophyceae</taxon>
        <taxon>Chlorellales</taxon>
        <taxon>Chlorellaceae</taxon>
        <taxon>Chlorella clade</taxon>
        <taxon>Chlorella</taxon>
    </lineage>
</organism>
<proteinExistence type="predicted"/>
<keyword evidence="2" id="KW-1133">Transmembrane helix</keyword>
<evidence type="ECO:0000313" key="4">
    <source>
        <dbReference type="Proteomes" id="UP001205105"/>
    </source>
</evidence>
<dbReference type="PANTHER" id="PTHR36485:SF1">
    <property type="entry name" value="TRANSMEMBRANE PROTEIN"/>
    <property type="match status" value="1"/>
</dbReference>
<keyword evidence="4" id="KW-1185">Reference proteome</keyword>
<comment type="caution">
    <text evidence="3">The sequence shown here is derived from an EMBL/GenBank/DDBJ whole genome shotgun (WGS) entry which is preliminary data.</text>
</comment>
<dbReference type="Proteomes" id="UP001205105">
    <property type="component" value="Unassembled WGS sequence"/>
</dbReference>
<dbReference type="InterPro" id="IPR029164">
    <property type="entry name" value="PIG-Y"/>
</dbReference>
<name>A0AAD5DHY2_9CHLO</name>
<reference evidence="3" key="1">
    <citation type="submission" date="2020-11" db="EMBL/GenBank/DDBJ databases">
        <title>Chlorella ohadii genome sequencing and assembly.</title>
        <authorList>
            <person name="Murik O."/>
            <person name="Treves H."/>
            <person name="Kedem I."/>
            <person name="Shotland Y."/>
            <person name="Kaplan A."/>
        </authorList>
    </citation>
    <scope>NUCLEOTIDE SEQUENCE</scope>
    <source>
        <strain evidence="3">1</strain>
    </source>
</reference>
<dbReference type="EMBL" id="JADXDR010000180">
    <property type="protein sequence ID" value="KAI7836653.1"/>
    <property type="molecule type" value="Genomic_DNA"/>
</dbReference>